<gene>
    <name evidence="2" type="primary">AVEN_165074_1</name>
    <name evidence="2" type="ORF">TNIN_191041</name>
</gene>
<organism evidence="2 3">
    <name type="scientific">Trichonephila inaurata madagascariensis</name>
    <dbReference type="NCBI Taxonomy" id="2747483"/>
    <lineage>
        <taxon>Eukaryota</taxon>
        <taxon>Metazoa</taxon>
        <taxon>Ecdysozoa</taxon>
        <taxon>Arthropoda</taxon>
        <taxon>Chelicerata</taxon>
        <taxon>Arachnida</taxon>
        <taxon>Araneae</taxon>
        <taxon>Araneomorphae</taxon>
        <taxon>Entelegynae</taxon>
        <taxon>Araneoidea</taxon>
        <taxon>Nephilidae</taxon>
        <taxon>Trichonephila</taxon>
        <taxon>Trichonephila inaurata</taxon>
    </lineage>
</organism>
<dbReference type="AlphaFoldDB" id="A0A8X6YR45"/>
<feature type="region of interest" description="Disordered" evidence="1">
    <location>
        <begin position="1"/>
        <end position="54"/>
    </location>
</feature>
<keyword evidence="3" id="KW-1185">Reference proteome</keyword>
<feature type="region of interest" description="Disordered" evidence="1">
    <location>
        <begin position="235"/>
        <end position="254"/>
    </location>
</feature>
<comment type="caution">
    <text evidence="2">The sequence shown here is derived from an EMBL/GenBank/DDBJ whole genome shotgun (WGS) entry which is preliminary data.</text>
</comment>
<dbReference type="OrthoDB" id="6435657at2759"/>
<evidence type="ECO:0000256" key="1">
    <source>
        <dbReference type="SAM" id="MobiDB-lite"/>
    </source>
</evidence>
<name>A0A8X6YR45_9ARAC</name>
<evidence type="ECO:0000313" key="3">
    <source>
        <dbReference type="Proteomes" id="UP000886998"/>
    </source>
</evidence>
<accession>A0A8X6YR45</accession>
<dbReference type="Proteomes" id="UP000886998">
    <property type="component" value="Unassembled WGS sequence"/>
</dbReference>
<proteinExistence type="predicted"/>
<reference evidence="2" key="1">
    <citation type="submission" date="2020-08" db="EMBL/GenBank/DDBJ databases">
        <title>Multicomponent nature underlies the extraordinary mechanical properties of spider dragline silk.</title>
        <authorList>
            <person name="Kono N."/>
            <person name="Nakamura H."/>
            <person name="Mori M."/>
            <person name="Yoshida Y."/>
            <person name="Ohtoshi R."/>
            <person name="Malay A.D."/>
            <person name="Moran D.A.P."/>
            <person name="Tomita M."/>
            <person name="Numata K."/>
            <person name="Arakawa K."/>
        </authorList>
    </citation>
    <scope>NUCLEOTIDE SEQUENCE</scope>
</reference>
<evidence type="ECO:0000313" key="2">
    <source>
        <dbReference type="EMBL" id="GFY75511.1"/>
    </source>
</evidence>
<feature type="region of interest" description="Disordered" evidence="1">
    <location>
        <begin position="81"/>
        <end position="157"/>
    </location>
</feature>
<dbReference type="EMBL" id="BMAV01021443">
    <property type="protein sequence ID" value="GFY75511.1"/>
    <property type="molecule type" value="Genomic_DNA"/>
</dbReference>
<feature type="compositionally biased region" description="Polar residues" evidence="1">
    <location>
        <begin position="141"/>
        <end position="151"/>
    </location>
</feature>
<protein>
    <submittedName>
        <fullName evidence="2">Uncharacterized protein</fullName>
    </submittedName>
</protein>
<sequence length="383" mass="42225">MKSSATHKAVLHSSPLSATSPLSHIPLPRRKNSGKGDKGPDVDDTDSEYSNDVVATRSQAKMSLLGSTSFCCASGQKEDYIPDAKIVPTSKPPKKRPPNNSTRKESDPSTPKTPLLGSGKGLLVKNKKDKNGQENTEEVQVHSNDNGSMKLNSEDTKIRTGVHEIENRLRPVEERRKITPPSPKRRIQREPLIPRKDHPDVLKYPDAVRKHRKDSNVSVPNQCVETLASTNAKKCKHANERSQNCSGDQHQTEARNGRFMAPESHAVVERPEKYDLKLCNAETKQKELGVKEIENSDIVVDALNKSHESDDFDCPCCDRTSIAMDETGLSDVEIKMFTSCDVIAPTAETTQELTQNVKDICDASNQTGLVIVASPVVLQGFSR</sequence>